<feature type="region of interest" description="Disordered" evidence="1">
    <location>
        <begin position="1"/>
        <end position="274"/>
    </location>
</feature>
<feature type="compositionally biased region" description="Pro residues" evidence="1">
    <location>
        <begin position="187"/>
        <end position="201"/>
    </location>
</feature>
<name>A0A0C2XTN6_HEBCY</name>
<dbReference type="AlphaFoldDB" id="A0A0C2XTN6"/>
<organism evidence="3 4">
    <name type="scientific">Hebeloma cylindrosporum</name>
    <dbReference type="NCBI Taxonomy" id="76867"/>
    <lineage>
        <taxon>Eukaryota</taxon>
        <taxon>Fungi</taxon>
        <taxon>Dikarya</taxon>
        <taxon>Basidiomycota</taxon>
        <taxon>Agaricomycotina</taxon>
        <taxon>Agaricomycetes</taxon>
        <taxon>Agaricomycetidae</taxon>
        <taxon>Agaricales</taxon>
        <taxon>Agaricineae</taxon>
        <taxon>Hymenogastraceae</taxon>
        <taxon>Hebeloma</taxon>
    </lineage>
</organism>
<dbReference type="STRING" id="686832.A0A0C2XTN6"/>
<keyword evidence="2" id="KW-1133">Transmembrane helix</keyword>
<dbReference type="OrthoDB" id="3261666at2759"/>
<dbReference type="Proteomes" id="UP000053424">
    <property type="component" value="Unassembled WGS sequence"/>
</dbReference>
<reference evidence="3 4" key="1">
    <citation type="submission" date="2014-04" db="EMBL/GenBank/DDBJ databases">
        <authorList>
            <consortium name="DOE Joint Genome Institute"/>
            <person name="Kuo A."/>
            <person name="Gay G."/>
            <person name="Dore J."/>
            <person name="Kohler A."/>
            <person name="Nagy L.G."/>
            <person name="Floudas D."/>
            <person name="Copeland A."/>
            <person name="Barry K.W."/>
            <person name="Cichocki N."/>
            <person name="Veneault-Fourrey C."/>
            <person name="LaButti K."/>
            <person name="Lindquist E.A."/>
            <person name="Lipzen A."/>
            <person name="Lundell T."/>
            <person name="Morin E."/>
            <person name="Murat C."/>
            <person name="Sun H."/>
            <person name="Tunlid A."/>
            <person name="Henrissat B."/>
            <person name="Grigoriev I.V."/>
            <person name="Hibbett D.S."/>
            <person name="Martin F."/>
            <person name="Nordberg H.P."/>
            <person name="Cantor M.N."/>
            <person name="Hua S.X."/>
        </authorList>
    </citation>
    <scope>NUCLEOTIDE SEQUENCE [LARGE SCALE GENOMIC DNA]</scope>
    <source>
        <strain evidence="4">h7</strain>
    </source>
</reference>
<reference evidence="4" key="2">
    <citation type="submission" date="2015-01" db="EMBL/GenBank/DDBJ databases">
        <title>Evolutionary Origins and Diversification of the Mycorrhizal Mutualists.</title>
        <authorList>
            <consortium name="DOE Joint Genome Institute"/>
            <consortium name="Mycorrhizal Genomics Consortium"/>
            <person name="Kohler A."/>
            <person name="Kuo A."/>
            <person name="Nagy L.G."/>
            <person name="Floudas D."/>
            <person name="Copeland A."/>
            <person name="Barry K.W."/>
            <person name="Cichocki N."/>
            <person name="Veneault-Fourrey C."/>
            <person name="LaButti K."/>
            <person name="Lindquist E.A."/>
            <person name="Lipzen A."/>
            <person name="Lundell T."/>
            <person name="Morin E."/>
            <person name="Murat C."/>
            <person name="Riley R."/>
            <person name="Ohm R."/>
            <person name="Sun H."/>
            <person name="Tunlid A."/>
            <person name="Henrissat B."/>
            <person name="Grigoriev I.V."/>
            <person name="Hibbett D.S."/>
            <person name="Martin F."/>
        </authorList>
    </citation>
    <scope>NUCLEOTIDE SEQUENCE [LARGE SCALE GENOMIC DNA]</scope>
    <source>
        <strain evidence="4">h7</strain>
    </source>
</reference>
<accession>A0A0C2XTN6</accession>
<protein>
    <submittedName>
        <fullName evidence="3">Uncharacterized protein</fullName>
    </submittedName>
</protein>
<feature type="compositionally biased region" description="Low complexity" evidence="1">
    <location>
        <begin position="134"/>
        <end position="149"/>
    </location>
</feature>
<feature type="compositionally biased region" description="Polar residues" evidence="1">
    <location>
        <begin position="392"/>
        <end position="435"/>
    </location>
</feature>
<feature type="transmembrane region" description="Helical" evidence="2">
    <location>
        <begin position="364"/>
        <end position="385"/>
    </location>
</feature>
<keyword evidence="2" id="KW-0472">Membrane</keyword>
<feature type="compositionally biased region" description="Acidic residues" evidence="1">
    <location>
        <begin position="86"/>
        <end position="96"/>
    </location>
</feature>
<proteinExistence type="predicted"/>
<evidence type="ECO:0000256" key="1">
    <source>
        <dbReference type="SAM" id="MobiDB-lite"/>
    </source>
</evidence>
<evidence type="ECO:0000313" key="4">
    <source>
        <dbReference type="Proteomes" id="UP000053424"/>
    </source>
</evidence>
<dbReference type="EMBL" id="KN831781">
    <property type="protein sequence ID" value="KIM41033.1"/>
    <property type="molecule type" value="Genomic_DNA"/>
</dbReference>
<evidence type="ECO:0000256" key="2">
    <source>
        <dbReference type="SAM" id="Phobius"/>
    </source>
</evidence>
<evidence type="ECO:0000313" key="3">
    <source>
        <dbReference type="EMBL" id="KIM41033.1"/>
    </source>
</evidence>
<sequence>MAPLAGKPPFATDEPDSFYETPRAPQPRIRQPAPPNPNNRTSAYDVYDNYLADDKNKLSKPADSSAASNRNSGVGALGMGLLNMGDDSDSDDDDEDIRPKPSSPPGITPISKNAALAAATGASAPSSPTRSNHPQARPPQQFEQRPPQAMHAPNQGPPQNRGFAPQPTQQSPHPQQHQQQMMHGPASPSPQQPRSVGPPHPQQQMPHQRPPHGPIAAPRPGYAAPIAALNLARPEAAMPQPGRNQNPFELPFAGPGRGPGSPAPSIHSSTPHPLQPPVTPITPAFIRPAPKSPAPINVSFEEGVATPRKPIMRGNSEDTLLPSRGEKGDDFWRRFSMVAKEDSRKKESSWLKKTRSGSARLSRWVWIVGIILLICIGGGAGLGVYMTRKSPGHQQPTAIGGSADNTAGPTPSATPSGTAKGSSTRLHVTPTNTVARRSPEDAFLTPAPAPSPALSLRMHAKRRLAARDVW</sequence>
<dbReference type="HOGENOM" id="CLU_025949_0_0_1"/>
<gene>
    <name evidence="3" type="ORF">M413DRAFT_158251</name>
</gene>
<feature type="compositionally biased region" description="Low complexity" evidence="1">
    <location>
        <begin position="22"/>
        <end position="31"/>
    </location>
</feature>
<feature type="region of interest" description="Disordered" evidence="1">
    <location>
        <begin position="391"/>
        <end position="454"/>
    </location>
</feature>
<keyword evidence="2" id="KW-0812">Transmembrane</keyword>
<keyword evidence="4" id="KW-1185">Reference proteome</keyword>
<feature type="compositionally biased region" description="Low complexity" evidence="1">
    <location>
        <begin position="165"/>
        <end position="180"/>
    </location>
</feature>
<feature type="compositionally biased region" description="Low complexity" evidence="1">
    <location>
        <begin position="111"/>
        <end position="127"/>
    </location>
</feature>